<keyword evidence="2" id="KW-0378">Hydrolase</keyword>
<dbReference type="EMBL" id="CP034279">
    <property type="protein sequence ID" value="QGV79931.1"/>
    <property type="molecule type" value="Genomic_DNA"/>
</dbReference>
<dbReference type="Gene3D" id="3.90.1570.10">
    <property type="entry name" value="tt1808, chain A"/>
    <property type="match status" value="1"/>
</dbReference>
<dbReference type="KEGG" id="sfic:EIZ62_18090"/>
<reference evidence="2 3" key="1">
    <citation type="submission" date="2018-12" db="EMBL/GenBank/DDBJ databases">
        <title>Complete genome sequence of Streptomyces ficellus NRRL8067, the producer of ficellomycin, feldamycin and nojirimycin.</title>
        <authorList>
            <person name="Zhang H."/>
            <person name="Yue R."/>
            <person name="Liu Y."/>
            <person name="Li M."/>
            <person name="Mu H."/>
            <person name="Zhang J."/>
        </authorList>
    </citation>
    <scope>NUCLEOTIDE SEQUENCE [LARGE SCALE GENOMIC DNA]</scope>
    <source>
        <strain evidence="2 3">NRRL 8067</strain>
    </source>
</reference>
<name>A0A6I6FA20_9ACTN</name>
<dbReference type="PANTHER" id="PTHR35400">
    <property type="entry name" value="SLR1083 PROTEIN"/>
    <property type="match status" value="1"/>
</dbReference>
<dbReference type="AlphaFoldDB" id="A0A6I6FA20"/>
<feature type="domain" description="Putative restriction endonuclease" evidence="1">
    <location>
        <begin position="13"/>
        <end position="184"/>
    </location>
</feature>
<keyword evidence="3" id="KW-1185">Reference proteome</keyword>
<keyword evidence="2" id="KW-0255">Endonuclease</keyword>
<dbReference type="InterPro" id="IPR008538">
    <property type="entry name" value="Uma2"/>
</dbReference>
<dbReference type="Pfam" id="PF05685">
    <property type="entry name" value="Uma2"/>
    <property type="match status" value="1"/>
</dbReference>
<organism evidence="2 3">
    <name type="scientific">Streptomyces ficellus</name>
    <dbReference type="NCBI Taxonomy" id="1977088"/>
    <lineage>
        <taxon>Bacteria</taxon>
        <taxon>Bacillati</taxon>
        <taxon>Actinomycetota</taxon>
        <taxon>Actinomycetes</taxon>
        <taxon>Kitasatosporales</taxon>
        <taxon>Streptomycetaceae</taxon>
        <taxon>Streptomyces</taxon>
    </lineage>
</organism>
<dbReference type="PANTHER" id="PTHR35400:SF3">
    <property type="entry name" value="SLL1072 PROTEIN"/>
    <property type="match status" value="1"/>
</dbReference>
<keyword evidence="2" id="KW-0540">Nuclease</keyword>
<dbReference type="InterPro" id="IPR011335">
    <property type="entry name" value="Restrct_endonuc-II-like"/>
</dbReference>
<gene>
    <name evidence="2" type="ORF">EIZ62_18090</name>
</gene>
<sequence>MTPGSDEPAQMPVEDFEELARAAPETVTLEFIGGRLKVKPVPDGDHAEITMWLIRQCMQQRPELDLHPKQGLLVESYRKGRARPDGALAPVGYFAGHGDWADAAGVLMTVEVTSFDSDTDSRDRREKGIGYAQTGIPVFLLVDRSSDTVTVHSEPSHGTYQKHVSYKYGDTVTLPDPVGITLDTEKLKDFAH</sequence>
<evidence type="ECO:0000313" key="2">
    <source>
        <dbReference type="EMBL" id="QGV79931.1"/>
    </source>
</evidence>
<dbReference type="RefSeq" id="WP_156693661.1">
    <property type="nucleotide sequence ID" value="NZ_CP034279.1"/>
</dbReference>
<dbReference type="Proteomes" id="UP000422572">
    <property type="component" value="Chromosome"/>
</dbReference>
<evidence type="ECO:0000259" key="1">
    <source>
        <dbReference type="Pfam" id="PF05685"/>
    </source>
</evidence>
<proteinExistence type="predicted"/>
<dbReference type="GO" id="GO:0004519">
    <property type="term" value="F:endonuclease activity"/>
    <property type="evidence" value="ECO:0007669"/>
    <property type="project" value="UniProtKB-KW"/>
</dbReference>
<evidence type="ECO:0000313" key="3">
    <source>
        <dbReference type="Proteomes" id="UP000422572"/>
    </source>
</evidence>
<dbReference type="InterPro" id="IPR012296">
    <property type="entry name" value="Nuclease_put_TT1808"/>
</dbReference>
<dbReference type="SUPFAM" id="SSF52980">
    <property type="entry name" value="Restriction endonuclease-like"/>
    <property type="match status" value="1"/>
</dbReference>
<protein>
    <submittedName>
        <fullName evidence="2">Uma2 family endonuclease</fullName>
    </submittedName>
</protein>
<accession>A0A6I6FA20</accession>
<dbReference type="CDD" id="cd06260">
    <property type="entry name" value="DUF820-like"/>
    <property type="match status" value="1"/>
</dbReference>
<dbReference type="OrthoDB" id="4537149at2"/>